<protein>
    <submittedName>
        <fullName evidence="1">Uncharacterized protein</fullName>
    </submittedName>
</protein>
<dbReference type="EMBL" id="MU001706">
    <property type="protein sequence ID" value="KAF2452588.1"/>
    <property type="molecule type" value="Genomic_DNA"/>
</dbReference>
<name>A0A6A6NLP9_9PEZI</name>
<accession>A0A6A6NLP9</accession>
<evidence type="ECO:0000313" key="2">
    <source>
        <dbReference type="Proteomes" id="UP000799766"/>
    </source>
</evidence>
<dbReference type="AlphaFoldDB" id="A0A6A6NLP9"/>
<organism evidence="1 2">
    <name type="scientific">Lineolata rhizophorae</name>
    <dbReference type="NCBI Taxonomy" id="578093"/>
    <lineage>
        <taxon>Eukaryota</taxon>
        <taxon>Fungi</taxon>
        <taxon>Dikarya</taxon>
        <taxon>Ascomycota</taxon>
        <taxon>Pezizomycotina</taxon>
        <taxon>Dothideomycetes</taxon>
        <taxon>Dothideomycetes incertae sedis</taxon>
        <taxon>Lineolatales</taxon>
        <taxon>Lineolataceae</taxon>
        <taxon>Lineolata</taxon>
    </lineage>
</organism>
<evidence type="ECO:0000313" key="1">
    <source>
        <dbReference type="EMBL" id="KAF2452588.1"/>
    </source>
</evidence>
<sequence>MKFLVTGIDNNKVQRLCENCKALDLTRKIYRATTHDQPCARHLTDNNLPAWHRKVWILQMRTKHVRTNPQQELDVSILPPRHQIDLFGPQPELLRGGLGEETKEELEFESAKYFADWQTDGREIIRDGEGWDKETRALTKRIRIRWKGGSFQDKFIIFVPPQAWTSSGVNADLFLARYIASACDKKSLVKRWVDLRDTSHGSSYRTNHFSESFKHMILRTIKDAIEIVSALGQRYL</sequence>
<reference evidence="1" key="1">
    <citation type="journal article" date="2020" name="Stud. Mycol.">
        <title>101 Dothideomycetes genomes: a test case for predicting lifestyles and emergence of pathogens.</title>
        <authorList>
            <person name="Haridas S."/>
            <person name="Albert R."/>
            <person name="Binder M."/>
            <person name="Bloem J."/>
            <person name="Labutti K."/>
            <person name="Salamov A."/>
            <person name="Andreopoulos B."/>
            <person name="Baker S."/>
            <person name="Barry K."/>
            <person name="Bills G."/>
            <person name="Bluhm B."/>
            <person name="Cannon C."/>
            <person name="Castanera R."/>
            <person name="Culley D."/>
            <person name="Daum C."/>
            <person name="Ezra D."/>
            <person name="Gonzalez J."/>
            <person name="Henrissat B."/>
            <person name="Kuo A."/>
            <person name="Liang C."/>
            <person name="Lipzen A."/>
            <person name="Lutzoni F."/>
            <person name="Magnuson J."/>
            <person name="Mondo S."/>
            <person name="Nolan M."/>
            <person name="Ohm R."/>
            <person name="Pangilinan J."/>
            <person name="Park H.-J."/>
            <person name="Ramirez L."/>
            <person name="Alfaro M."/>
            <person name="Sun H."/>
            <person name="Tritt A."/>
            <person name="Yoshinaga Y."/>
            <person name="Zwiers L.-H."/>
            <person name="Turgeon B."/>
            <person name="Goodwin S."/>
            <person name="Spatafora J."/>
            <person name="Crous P."/>
            <person name="Grigoriev I."/>
        </authorList>
    </citation>
    <scope>NUCLEOTIDE SEQUENCE</scope>
    <source>
        <strain evidence="1">ATCC 16933</strain>
    </source>
</reference>
<dbReference type="Proteomes" id="UP000799766">
    <property type="component" value="Unassembled WGS sequence"/>
</dbReference>
<keyword evidence="2" id="KW-1185">Reference proteome</keyword>
<gene>
    <name evidence="1" type="ORF">BDY21DRAFT_358539</name>
</gene>
<proteinExistence type="predicted"/>